<evidence type="ECO:0000313" key="5">
    <source>
        <dbReference type="Proteomes" id="UP001172702"/>
    </source>
</evidence>
<dbReference type="EMBL" id="JAUHTB010000022">
    <property type="protein sequence ID" value="MDN4507370.1"/>
    <property type="molecule type" value="Genomic_DNA"/>
</dbReference>
<dbReference type="InterPro" id="IPR001387">
    <property type="entry name" value="Cro/C1-type_HTH"/>
</dbReference>
<evidence type="ECO:0000313" key="4">
    <source>
        <dbReference type="Proteomes" id="UP000252187"/>
    </source>
</evidence>
<protein>
    <submittedName>
        <fullName evidence="2">Helix-turn-helix transcriptional regulator</fullName>
    </submittedName>
    <submittedName>
        <fullName evidence="3">XRE family transcriptional regulator</fullName>
    </submittedName>
</protein>
<dbReference type="EMBL" id="QNTT01000028">
    <property type="protein sequence ID" value="RBA33976.1"/>
    <property type="molecule type" value="Genomic_DNA"/>
</dbReference>
<dbReference type="Proteomes" id="UP000252187">
    <property type="component" value="Unassembled WGS sequence"/>
</dbReference>
<dbReference type="GO" id="GO:0003677">
    <property type="term" value="F:DNA binding"/>
    <property type="evidence" value="ECO:0007669"/>
    <property type="project" value="InterPro"/>
</dbReference>
<comment type="caution">
    <text evidence="3">The sequence shown here is derived from an EMBL/GenBank/DDBJ whole genome shotgun (WGS) entry which is preliminary data.</text>
</comment>
<dbReference type="Proteomes" id="UP001172702">
    <property type="component" value="Unassembled WGS sequence"/>
</dbReference>
<dbReference type="SUPFAM" id="SSF47413">
    <property type="entry name" value="lambda repressor-like DNA-binding domains"/>
    <property type="match status" value="1"/>
</dbReference>
<organism evidence="3 4">
    <name type="scientific">Dietzia maris</name>
    <dbReference type="NCBI Taxonomy" id="37915"/>
    <lineage>
        <taxon>Bacteria</taxon>
        <taxon>Bacillati</taxon>
        <taxon>Actinomycetota</taxon>
        <taxon>Actinomycetes</taxon>
        <taxon>Mycobacteriales</taxon>
        <taxon>Dietziaceae</taxon>
        <taxon>Dietzia</taxon>
    </lineage>
</organism>
<dbReference type="InterPro" id="IPR010982">
    <property type="entry name" value="Lambda_DNA-bd_dom_sf"/>
</dbReference>
<name>A0A365P965_9ACTN</name>
<dbReference type="Gene3D" id="1.10.260.40">
    <property type="entry name" value="lambda repressor-like DNA-binding domains"/>
    <property type="match status" value="1"/>
</dbReference>
<accession>A0A365P965</accession>
<gene>
    <name evidence="3" type="ORF">DQ226_11135</name>
    <name evidence="2" type="ORF">QYF62_15085</name>
</gene>
<evidence type="ECO:0000313" key="2">
    <source>
        <dbReference type="EMBL" id="MDN4507370.1"/>
    </source>
</evidence>
<dbReference type="PROSITE" id="PS50943">
    <property type="entry name" value="HTH_CROC1"/>
    <property type="match status" value="1"/>
</dbReference>
<reference evidence="3 4" key="1">
    <citation type="submission" date="2018-06" db="EMBL/GenBank/DDBJ databases">
        <title>Whole genome sequencing of four bacterial strains from South Shetland trench revealing bio-synthetic gene clusters.</title>
        <authorList>
            <person name="Abdel-Mageed W.M."/>
            <person name="Lehri B."/>
            <person name="Jarmusch S.A."/>
            <person name="Miranda K."/>
            <person name="Goodfellow M."/>
            <person name="Jaspars M."/>
            <person name="Karlyshev A.V."/>
        </authorList>
    </citation>
    <scope>NUCLEOTIDE SEQUENCE [LARGE SCALE GENOMIC DNA]</scope>
    <source>
        <strain evidence="3 4">SST1</strain>
    </source>
</reference>
<evidence type="ECO:0000259" key="1">
    <source>
        <dbReference type="PROSITE" id="PS50943"/>
    </source>
</evidence>
<keyword evidence="5" id="KW-1185">Reference proteome</keyword>
<reference evidence="2 5" key="2">
    <citation type="submission" date="2023-07" db="EMBL/GenBank/DDBJ databases">
        <title>Strategy for survival of the halotoleranting strain Dietzia MX2 from the Yakshinskoe mineral salts deposit.</title>
        <authorList>
            <person name="Kharitonova M.A."/>
            <person name="Kupriyanova-Ashina F.G."/>
            <person name="Shakirov T.R."/>
            <person name="Vafina M.S."/>
            <person name="Ilinskaya O.N."/>
        </authorList>
    </citation>
    <scope>NUCLEOTIDE SEQUENCE [LARGE SCALE GENOMIC DNA]</scope>
    <source>
        <strain evidence="2 5">MX2</strain>
    </source>
</reference>
<evidence type="ECO:0000313" key="3">
    <source>
        <dbReference type="EMBL" id="RBA33976.1"/>
    </source>
</evidence>
<dbReference type="AlphaFoldDB" id="A0A365P965"/>
<dbReference type="RefSeq" id="WP_067716093.1">
    <property type="nucleotide sequence ID" value="NZ_JAPWIO010000025.1"/>
</dbReference>
<dbReference type="SMART" id="SM00530">
    <property type="entry name" value="HTH_XRE"/>
    <property type="match status" value="1"/>
</dbReference>
<feature type="domain" description="HTH cro/C1-type" evidence="1">
    <location>
        <begin position="10"/>
        <end position="64"/>
    </location>
</feature>
<proteinExistence type="predicted"/>
<dbReference type="CDD" id="cd00093">
    <property type="entry name" value="HTH_XRE"/>
    <property type="match status" value="1"/>
</dbReference>
<sequence>MPTLPHGARIAAALKLANISQRELQNRTGISQATLSRVVSGHRAAKMPELIQIADATGVTVAFLTGSDASERVQFAARATNGSAMEQMHEQLLHFIELDAYLDDQAIFASI</sequence>
<dbReference type="Pfam" id="PF01381">
    <property type="entry name" value="HTH_3"/>
    <property type="match status" value="1"/>
</dbReference>